<dbReference type="PROSITE" id="PS51819">
    <property type="entry name" value="VOC"/>
    <property type="match status" value="1"/>
</dbReference>
<dbReference type="Gene3D" id="3.10.180.10">
    <property type="entry name" value="2,3-Dihydroxybiphenyl 1,2-Dioxygenase, domain 1"/>
    <property type="match status" value="1"/>
</dbReference>
<dbReference type="InterPro" id="IPR004360">
    <property type="entry name" value="Glyas_Fos-R_dOase_dom"/>
</dbReference>
<dbReference type="PANTHER" id="PTHR36113">
    <property type="entry name" value="LYASE, PUTATIVE-RELATED-RELATED"/>
    <property type="match status" value="1"/>
</dbReference>
<dbReference type="Pfam" id="PF00903">
    <property type="entry name" value="Glyoxalase"/>
    <property type="match status" value="1"/>
</dbReference>
<dbReference type="RefSeq" id="WP_152432339.1">
    <property type="nucleotide sequence ID" value="NZ_CBCSDK010000026.1"/>
</dbReference>
<dbReference type="Proteomes" id="UP000326936">
    <property type="component" value="Plasmid pTHAF100_a"/>
</dbReference>
<keyword evidence="4" id="KW-1185">Reference proteome</keyword>
<geneLocation type="plasmid" evidence="4">
    <name>pthaf100_a</name>
</geneLocation>
<sequence length="132" mass="14916">MISGLNHITLAVSNLETSLAFYIEVLGLQGRVKWAKGAYLCAGDLWLCLSCDTPSPSQDYSHIAFSVEDENFSTLCHKLEQHNVRQWKTNHSEGQSVYLLDPDDHKLEIHCGNLNTRLISLQLAPYEGLEWL</sequence>
<keyword evidence="3" id="KW-0614">Plasmid</keyword>
<keyword evidence="1" id="KW-0479">Metal-binding</keyword>
<gene>
    <name evidence="3" type="primary">fosA</name>
    <name evidence="3" type="ORF">FIV01_18190</name>
</gene>
<feature type="domain" description="VOC" evidence="2">
    <location>
        <begin position="4"/>
        <end position="112"/>
    </location>
</feature>
<dbReference type="KEGG" id="vaq:FIV01_18190"/>
<dbReference type="InterPro" id="IPR029068">
    <property type="entry name" value="Glyas_Bleomycin-R_OHBP_Dase"/>
</dbReference>
<reference evidence="3 4" key="1">
    <citation type="submission" date="2019-10" db="EMBL/GenBank/DDBJ databases">
        <title>Complete genome sequence of Vibrio sp. strain THAF100, isolated from non-filtered water from the water column of tank 6 of a marine aquarium containing stony-coral fragments. Water maintained at 26 degree C.</title>
        <authorList>
            <person name="Ruckert C."/>
            <person name="Franco A."/>
            <person name="Kalinowski J."/>
            <person name="Glaeser S."/>
        </authorList>
    </citation>
    <scope>NUCLEOTIDE SEQUENCE [LARGE SCALE GENOMIC DNA]</scope>
    <source>
        <strain evidence="3 4">THAF100</strain>
        <plasmid evidence="4">pthaf100_a</plasmid>
    </source>
</reference>
<dbReference type="GO" id="GO:0004462">
    <property type="term" value="F:lactoylglutathione lyase activity"/>
    <property type="evidence" value="ECO:0007669"/>
    <property type="project" value="InterPro"/>
</dbReference>
<evidence type="ECO:0000259" key="2">
    <source>
        <dbReference type="PROSITE" id="PS51819"/>
    </source>
</evidence>
<dbReference type="EC" id="2.5.1.18" evidence="3"/>
<dbReference type="InterPro" id="IPR037523">
    <property type="entry name" value="VOC_core"/>
</dbReference>
<dbReference type="EMBL" id="CP045351">
    <property type="protein sequence ID" value="QFT28326.1"/>
    <property type="molecule type" value="Genomic_DNA"/>
</dbReference>
<dbReference type="PROSITE" id="PS00934">
    <property type="entry name" value="GLYOXALASE_I_1"/>
    <property type="match status" value="1"/>
</dbReference>
<dbReference type="InterPro" id="IPR051332">
    <property type="entry name" value="Fosfomycin_Res_Enzymes"/>
</dbReference>
<dbReference type="SUPFAM" id="SSF54593">
    <property type="entry name" value="Glyoxalase/Bleomycin resistance protein/Dihydroxybiphenyl dioxygenase"/>
    <property type="match status" value="1"/>
</dbReference>
<organism evidence="3 4">
    <name type="scientific">Vibrio aquimaris</name>
    <dbReference type="NCBI Taxonomy" id="2587862"/>
    <lineage>
        <taxon>Bacteria</taxon>
        <taxon>Pseudomonadati</taxon>
        <taxon>Pseudomonadota</taxon>
        <taxon>Gammaproteobacteria</taxon>
        <taxon>Vibrionales</taxon>
        <taxon>Vibrionaceae</taxon>
        <taxon>Vibrio</taxon>
    </lineage>
</organism>
<evidence type="ECO:0000313" key="4">
    <source>
        <dbReference type="Proteomes" id="UP000326936"/>
    </source>
</evidence>
<dbReference type="GO" id="GO:0004364">
    <property type="term" value="F:glutathione transferase activity"/>
    <property type="evidence" value="ECO:0007669"/>
    <property type="project" value="UniProtKB-EC"/>
</dbReference>
<dbReference type="OrthoDB" id="4265398at2"/>
<proteinExistence type="predicted"/>
<dbReference type="AlphaFoldDB" id="A0A5P9CQ49"/>
<accession>A0A5P9CQ49</accession>
<dbReference type="PANTHER" id="PTHR36113:SF6">
    <property type="entry name" value="FOSFOMYCIN RESISTANCE PROTEIN FOSX"/>
    <property type="match status" value="1"/>
</dbReference>
<name>A0A5P9CQ49_9VIBR</name>
<evidence type="ECO:0000256" key="1">
    <source>
        <dbReference type="ARBA" id="ARBA00022723"/>
    </source>
</evidence>
<dbReference type="InterPro" id="IPR018146">
    <property type="entry name" value="Glyoxalase_1_CS"/>
</dbReference>
<dbReference type="NCBIfam" id="NF000496">
    <property type="entry name" value="Fos_GSH"/>
    <property type="match status" value="1"/>
</dbReference>
<dbReference type="GO" id="GO:0046872">
    <property type="term" value="F:metal ion binding"/>
    <property type="evidence" value="ECO:0007669"/>
    <property type="project" value="UniProtKB-KW"/>
</dbReference>
<evidence type="ECO:0000313" key="3">
    <source>
        <dbReference type="EMBL" id="QFT28326.1"/>
    </source>
</evidence>
<keyword evidence="3" id="KW-0808">Transferase</keyword>
<protein>
    <submittedName>
        <fullName evidence="3">Glutathione transferase FosA</fullName>
        <ecNumber evidence="3">2.5.1.18</ecNumber>
    </submittedName>
</protein>